<comment type="caution">
    <text evidence="2">The sequence shown here is derived from an EMBL/GenBank/DDBJ whole genome shotgun (WGS) entry which is preliminary data.</text>
</comment>
<proteinExistence type="predicted"/>
<dbReference type="InterPro" id="IPR035896">
    <property type="entry name" value="AN1-like_Znf"/>
</dbReference>
<dbReference type="SUPFAM" id="SSF56112">
    <property type="entry name" value="Protein kinase-like (PK-like)"/>
    <property type="match status" value="1"/>
</dbReference>
<dbReference type="RefSeq" id="XP_058332678.1">
    <property type="nucleotide sequence ID" value="XM_058473675.1"/>
</dbReference>
<dbReference type="GeneID" id="83200978"/>
<keyword evidence="3" id="KW-1185">Reference proteome</keyword>
<dbReference type="PANTHER" id="PTHR21310">
    <property type="entry name" value="AMINOGLYCOSIDE PHOSPHOTRANSFERASE-RELATED-RELATED"/>
    <property type="match status" value="1"/>
</dbReference>
<organism evidence="2 3">
    <name type="scientific">Penicillium chermesinum</name>
    <dbReference type="NCBI Taxonomy" id="63820"/>
    <lineage>
        <taxon>Eukaryota</taxon>
        <taxon>Fungi</taxon>
        <taxon>Dikarya</taxon>
        <taxon>Ascomycota</taxon>
        <taxon>Pezizomycotina</taxon>
        <taxon>Eurotiomycetes</taxon>
        <taxon>Eurotiomycetidae</taxon>
        <taxon>Eurotiales</taxon>
        <taxon>Aspergillaceae</taxon>
        <taxon>Penicillium</taxon>
    </lineage>
</organism>
<dbReference type="InterPro" id="IPR002575">
    <property type="entry name" value="Aminoglycoside_PTrfase"/>
</dbReference>
<dbReference type="OrthoDB" id="5327538at2759"/>
<evidence type="ECO:0000313" key="3">
    <source>
        <dbReference type="Proteomes" id="UP001150941"/>
    </source>
</evidence>
<dbReference type="EMBL" id="JAPQKS010000003">
    <property type="protein sequence ID" value="KAJ5239759.1"/>
    <property type="molecule type" value="Genomic_DNA"/>
</dbReference>
<reference evidence="2" key="1">
    <citation type="submission" date="2022-11" db="EMBL/GenBank/DDBJ databases">
        <authorList>
            <person name="Petersen C."/>
        </authorList>
    </citation>
    <scope>NUCLEOTIDE SEQUENCE</scope>
    <source>
        <strain evidence="2">IBT 19713</strain>
    </source>
</reference>
<dbReference type="AlphaFoldDB" id="A0A9W9P8G7"/>
<dbReference type="InterPro" id="IPR051678">
    <property type="entry name" value="AGP_Transferase"/>
</dbReference>
<protein>
    <recommendedName>
        <fullName evidence="1">Aminoglycoside phosphotransferase domain-containing protein</fullName>
    </recommendedName>
</protein>
<evidence type="ECO:0000313" key="2">
    <source>
        <dbReference type="EMBL" id="KAJ5239759.1"/>
    </source>
</evidence>
<feature type="domain" description="Aminoglycoside phosphotransferase" evidence="1">
    <location>
        <begin position="158"/>
        <end position="368"/>
    </location>
</feature>
<dbReference type="SUPFAM" id="SSF118310">
    <property type="entry name" value="AN1-like Zinc finger"/>
    <property type="match status" value="1"/>
</dbReference>
<dbReference type="Pfam" id="PF01636">
    <property type="entry name" value="APH"/>
    <property type="match status" value="1"/>
</dbReference>
<dbReference type="Proteomes" id="UP001150941">
    <property type="component" value="Unassembled WGS sequence"/>
</dbReference>
<dbReference type="PANTHER" id="PTHR21310:SF15">
    <property type="entry name" value="AMINOGLYCOSIDE PHOSPHOTRANSFERASE DOMAIN-CONTAINING PROTEIN"/>
    <property type="match status" value="1"/>
</dbReference>
<gene>
    <name evidence="2" type="ORF">N7468_004378</name>
</gene>
<name>A0A9W9P8G7_9EURO</name>
<dbReference type="InterPro" id="IPR011009">
    <property type="entry name" value="Kinase-like_dom_sf"/>
</dbReference>
<accession>A0A9W9P8G7</accession>
<evidence type="ECO:0000259" key="1">
    <source>
        <dbReference type="Pfam" id="PF01636"/>
    </source>
</evidence>
<sequence length="507" mass="56658">MKASTSPAPYNPPTQLGMTSMLDRLFTCDFANVSLPSIRGLGPCERCGGHFCSTHHRPPFHTCDHTPLPDDLFEANVHAEVKNIRAKINDKAVCERASELNGGVQCQIEHPPAWGRESLMGCANYHARIRFTNNGSVWLLRVPRMNGSIPQSLVNYLIRSEYATLKFLETTKVPAPRAFDYGILGEDENQVGVSYILMEEMPGKTWNLQGPGGKRFADEKDKERIWNGLADILIELKHHPFSEAGSLLPGPSASEPIVSAIASERFLVLSPSGPFDTSNDYYTSFVEQNMALISDGQLFASFPANAYIVFSYMKSQLEVAAAKPKHDSVEATEQFYLKHVDDKGDHLMVDDELNIVGIIDWQMARVVPADEAFGPSLVTAEMDGNYNGTSSLTVHDLVLARFLKAKGAADLADIMSGNERLRRFFFGLDVDLPWEETLLLIRGIWAAFGVEKDTEWSTWKWTCLKNTTKMTAFSTSWIDLEQARDIMQLCLSLRMDIGYCRCMAMFN</sequence>
<reference evidence="2" key="2">
    <citation type="journal article" date="2023" name="IMA Fungus">
        <title>Comparative genomic study of the Penicillium genus elucidates a diverse pangenome and 15 lateral gene transfer events.</title>
        <authorList>
            <person name="Petersen C."/>
            <person name="Sorensen T."/>
            <person name="Nielsen M.R."/>
            <person name="Sondergaard T.E."/>
            <person name="Sorensen J.L."/>
            <person name="Fitzpatrick D.A."/>
            <person name="Frisvad J.C."/>
            <person name="Nielsen K.L."/>
        </authorList>
    </citation>
    <scope>NUCLEOTIDE SEQUENCE</scope>
    <source>
        <strain evidence="2">IBT 19713</strain>
    </source>
</reference>